<sequence>MDTPPSSLSKAATTRGIPPTPPRIPPLLSKRFQHWSLLTGRKRGVGLGGGGAEVINVVDASGKEKEGKEGA</sequence>
<gene>
    <name evidence="2" type="ORF">HK097_004731</name>
</gene>
<accession>A0AAD5WX84</accession>
<feature type="compositionally biased region" description="Polar residues" evidence="1">
    <location>
        <begin position="1"/>
        <end position="12"/>
    </location>
</feature>
<proteinExistence type="predicted"/>
<organism evidence="2 3">
    <name type="scientific">Rhizophlyctis rosea</name>
    <dbReference type="NCBI Taxonomy" id="64517"/>
    <lineage>
        <taxon>Eukaryota</taxon>
        <taxon>Fungi</taxon>
        <taxon>Fungi incertae sedis</taxon>
        <taxon>Chytridiomycota</taxon>
        <taxon>Chytridiomycota incertae sedis</taxon>
        <taxon>Chytridiomycetes</taxon>
        <taxon>Rhizophlyctidales</taxon>
        <taxon>Rhizophlyctidaceae</taxon>
        <taxon>Rhizophlyctis</taxon>
    </lineage>
</organism>
<evidence type="ECO:0000313" key="2">
    <source>
        <dbReference type="EMBL" id="KAJ3033769.1"/>
    </source>
</evidence>
<evidence type="ECO:0000256" key="1">
    <source>
        <dbReference type="SAM" id="MobiDB-lite"/>
    </source>
</evidence>
<keyword evidence="3" id="KW-1185">Reference proteome</keyword>
<comment type="caution">
    <text evidence="2">The sequence shown here is derived from an EMBL/GenBank/DDBJ whole genome shotgun (WGS) entry which is preliminary data.</text>
</comment>
<dbReference type="Proteomes" id="UP001212841">
    <property type="component" value="Unassembled WGS sequence"/>
</dbReference>
<evidence type="ECO:0000313" key="3">
    <source>
        <dbReference type="Proteomes" id="UP001212841"/>
    </source>
</evidence>
<name>A0AAD5WX84_9FUNG</name>
<dbReference type="AlphaFoldDB" id="A0AAD5WX84"/>
<reference evidence="2" key="1">
    <citation type="submission" date="2020-05" db="EMBL/GenBank/DDBJ databases">
        <title>Phylogenomic resolution of chytrid fungi.</title>
        <authorList>
            <person name="Stajich J.E."/>
            <person name="Amses K."/>
            <person name="Simmons R."/>
            <person name="Seto K."/>
            <person name="Myers J."/>
            <person name="Bonds A."/>
            <person name="Quandt C.A."/>
            <person name="Barry K."/>
            <person name="Liu P."/>
            <person name="Grigoriev I."/>
            <person name="Longcore J.E."/>
            <person name="James T.Y."/>
        </authorList>
    </citation>
    <scope>NUCLEOTIDE SEQUENCE</scope>
    <source>
        <strain evidence="2">JEL0318</strain>
    </source>
</reference>
<protein>
    <submittedName>
        <fullName evidence="2">Uncharacterized protein</fullName>
    </submittedName>
</protein>
<feature type="region of interest" description="Disordered" evidence="1">
    <location>
        <begin position="1"/>
        <end position="26"/>
    </location>
</feature>
<feature type="non-terminal residue" evidence="2">
    <location>
        <position position="71"/>
    </location>
</feature>
<dbReference type="EMBL" id="JADGJD010002243">
    <property type="protein sequence ID" value="KAJ3033769.1"/>
    <property type="molecule type" value="Genomic_DNA"/>
</dbReference>